<gene>
    <name evidence="1" type="ORF">PXEA_LOCUS7084</name>
</gene>
<name>A0A448WJZ9_9PLAT</name>
<comment type="caution">
    <text evidence="1">The sequence shown here is derived from an EMBL/GenBank/DDBJ whole genome shotgun (WGS) entry which is preliminary data.</text>
</comment>
<evidence type="ECO:0000313" key="2">
    <source>
        <dbReference type="Proteomes" id="UP000784294"/>
    </source>
</evidence>
<proteinExistence type="predicted"/>
<reference evidence="1" key="1">
    <citation type="submission" date="2018-11" db="EMBL/GenBank/DDBJ databases">
        <authorList>
            <consortium name="Pathogen Informatics"/>
        </authorList>
    </citation>
    <scope>NUCLEOTIDE SEQUENCE</scope>
</reference>
<sequence length="68" mass="7645">MLCTHSGLAACIHYCTPAYLHPASCWCDHPIIHPYRAAQYHSGKCFQLVLITGMGDLWYQLDASTPHQ</sequence>
<organism evidence="1 2">
    <name type="scientific">Protopolystoma xenopodis</name>
    <dbReference type="NCBI Taxonomy" id="117903"/>
    <lineage>
        <taxon>Eukaryota</taxon>
        <taxon>Metazoa</taxon>
        <taxon>Spiralia</taxon>
        <taxon>Lophotrochozoa</taxon>
        <taxon>Platyhelminthes</taxon>
        <taxon>Monogenea</taxon>
        <taxon>Polyopisthocotylea</taxon>
        <taxon>Polystomatidea</taxon>
        <taxon>Polystomatidae</taxon>
        <taxon>Protopolystoma</taxon>
    </lineage>
</organism>
<dbReference type="Proteomes" id="UP000784294">
    <property type="component" value="Unassembled WGS sequence"/>
</dbReference>
<protein>
    <submittedName>
        <fullName evidence="1">Uncharacterized protein</fullName>
    </submittedName>
</protein>
<dbReference type="AlphaFoldDB" id="A0A448WJZ9"/>
<evidence type="ECO:0000313" key="1">
    <source>
        <dbReference type="EMBL" id="VEL13644.1"/>
    </source>
</evidence>
<accession>A0A448WJZ9</accession>
<keyword evidence="2" id="KW-1185">Reference proteome</keyword>
<dbReference type="EMBL" id="CAAALY010018412">
    <property type="protein sequence ID" value="VEL13644.1"/>
    <property type="molecule type" value="Genomic_DNA"/>
</dbReference>